<sequence>MANKSIKPQLAKSAIIAKKIETMIIDGSLSEGQKLPSERALSTTLKVSRNCLREAIKELNARGVLETKRGSGTHVALFKDIQPSRSLIDLLNNDKKTLTDMFYVRRLLESEATKLATINATEQDKDKISEAFQQLVNVEHSDDGAAVAEKDIAFHRSIYLAANNQVLLLALNSIRDLMMNFMYMLGDKVYPFAQNHRDLIAQHQRIYDAIIKGDAQKAQDAAIAHIDAVKQYIKLK</sequence>
<evidence type="ECO:0000259" key="4">
    <source>
        <dbReference type="PROSITE" id="PS50949"/>
    </source>
</evidence>
<proteinExistence type="predicted"/>
<dbReference type="Pfam" id="PF00392">
    <property type="entry name" value="GntR"/>
    <property type="match status" value="1"/>
</dbReference>
<protein>
    <submittedName>
        <fullName evidence="5">FadR/GntR family transcriptional regulator</fullName>
    </submittedName>
</protein>
<evidence type="ECO:0000313" key="6">
    <source>
        <dbReference type="Proteomes" id="UP001248581"/>
    </source>
</evidence>
<dbReference type="InterPro" id="IPR011711">
    <property type="entry name" value="GntR_C"/>
</dbReference>
<dbReference type="RefSeq" id="WP_348386157.1">
    <property type="nucleotide sequence ID" value="NZ_CP134146.1"/>
</dbReference>
<dbReference type="SMART" id="SM00895">
    <property type="entry name" value="FCD"/>
    <property type="match status" value="1"/>
</dbReference>
<organism evidence="5 6">
    <name type="scientific">Thalassotalea nanhaiensis</name>
    <dbReference type="NCBI Taxonomy" id="3065648"/>
    <lineage>
        <taxon>Bacteria</taxon>
        <taxon>Pseudomonadati</taxon>
        <taxon>Pseudomonadota</taxon>
        <taxon>Gammaproteobacteria</taxon>
        <taxon>Alteromonadales</taxon>
        <taxon>Colwelliaceae</taxon>
        <taxon>Thalassotalea</taxon>
    </lineage>
</organism>
<gene>
    <name evidence="5" type="ORF">RI845_10670</name>
</gene>
<evidence type="ECO:0000256" key="1">
    <source>
        <dbReference type="ARBA" id="ARBA00023015"/>
    </source>
</evidence>
<dbReference type="InterPro" id="IPR008920">
    <property type="entry name" value="TF_FadR/GntR_C"/>
</dbReference>
<feature type="domain" description="HTH gntR-type" evidence="4">
    <location>
        <begin position="10"/>
        <end position="78"/>
    </location>
</feature>
<keyword evidence="6" id="KW-1185">Reference proteome</keyword>
<keyword evidence="3" id="KW-0804">Transcription</keyword>
<evidence type="ECO:0000313" key="5">
    <source>
        <dbReference type="EMBL" id="WNC66993.1"/>
    </source>
</evidence>
<dbReference type="PROSITE" id="PS50949">
    <property type="entry name" value="HTH_GNTR"/>
    <property type="match status" value="1"/>
</dbReference>
<evidence type="ECO:0000256" key="3">
    <source>
        <dbReference type="ARBA" id="ARBA00023163"/>
    </source>
</evidence>
<dbReference type="CDD" id="cd07377">
    <property type="entry name" value="WHTH_GntR"/>
    <property type="match status" value="1"/>
</dbReference>
<dbReference type="InterPro" id="IPR036388">
    <property type="entry name" value="WH-like_DNA-bd_sf"/>
</dbReference>
<dbReference type="SUPFAM" id="SSF48008">
    <property type="entry name" value="GntR ligand-binding domain-like"/>
    <property type="match status" value="1"/>
</dbReference>
<dbReference type="SUPFAM" id="SSF46785">
    <property type="entry name" value="Winged helix' DNA-binding domain"/>
    <property type="match status" value="1"/>
</dbReference>
<dbReference type="EMBL" id="CP134146">
    <property type="protein sequence ID" value="WNC66993.1"/>
    <property type="molecule type" value="Genomic_DNA"/>
</dbReference>
<keyword evidence="1" id="KW-0805">Transcription regulation</keyword>
<dbReference type="Proteomes" id="UP001248581">
    <property type="component" value="Chromosome"/>
</dbReference>
<dbReference type="PRINTS" id="PR00035">
    <property type="entry name" value="HTHGNTR"/>
</dbReference>
<dbReference type="Pfam" id="PF07729">
    <property type="entry name" value="FCD"/>
    <property type="match status" value="1"/>
</dbReference>
<keyword evidence="2" id="KW-0238">DNA-binding</keyword>
<dbReference type="InterPro" id="IPR036390">
    <property type="entry name" value="WH_DNA-bd_sf"/>
</dbReference>
<dbReference type="InterPro" id="IPR000524">
    <property type="entry name" value="Tscrpt_reg_HTH_GntR"/>
</dbReference>
<dbReference type="PANTHER" id="PTHR43537">
    <property type="entry name" value="TRANSCRIPTIONAL REGULATOR, GNTR FAMILY"/>
    <property type="match status" value="1"/>
</dbReference>
<evidence type="ECO:0000256" key="2">
    <source>
        <dbReference type="ARBA" id="ARBA00023125"/>
    </source>
</evidence>
<accession>A0ABY9TDV2</accession>
<dbReference type="PANTHER" id="PTHR43537:SF1">
    <property type="entry name" value="GLC OPERON TRANSCRIPTIONAL ACTIVATOR"/>
    <property type="match status" value="1"/>
</dbReference>
<reference evidence="6" key="1">
    <citation type="submission" date="2023-09" db="EMBL/GenBank/DDBJ databases">
        <authorList>
            <person name="Li S."/>
            <person name="Li X."/>
            <person name="Zhang C."/>
            <person name="Zhao Z."/>
        </authorList>
    </citation>
    <scope>NUCLEOTIDE SEQUENCE [LARGE SCALE GENOMIC DNA]</scope>
    <source>
        <strain evidence="6">SQ345</strain>
    </source>
</reference>
<dbReference type="SMART" id="SM00345">
    <property type="entry name" value="HTH_GNTR"/>
    <property type="match status" value="1"/>
</dbReference>
<dbReference type="Gene3D" id="1.20.120.530">
    <property type="entry name" value="GntR ligand-binding domain-like"/>
    <property type="match status" value="1"/>
</dbReference>
<name>A0ABY9TDV2_9GAMM</name>
<dbReference type="Gene3D" id="1.10.10.10">
    <property type="entry name" value="Winged helix-like DNA-binding domain superfamily/Winged helix DNA-binding domain"/>
    <property type="match status" value="1"/>
</dbReference>